<reference evidence="1" key="2">
    <citation type="submission" date="2020-02" db="EMBL/GenBank/DDBJ databases">
        <title>Identification and distribution of gene clusters putatively required for synthesis of sphingolipid metabolism inhibitors in phylogenetically diverse species of the filamentous fungus Fusarium.</title>
        <authorList>
            <person name="Kim H.-S."/>
            <person name="Busman M."/>
            <person name="Brown D.W."/>
            <person name="Divon H."/>
            <person name="Uhlig S."/>
            <person name="Proctor R.H."/>
        </authorList>
    </citation>
    <scope>NUCLEOTIDE SEQUENCE</scope>
    <source>
        <strain evidence="1">NRRL 25174</strain>
    </source>
</reference>
<proteinExistence type="predicted"/>
<organism evidence="1 2">
    <name type="scientific">Fusarium beomiforme</name>
    <dbReference type="NCBI Taxonomy" id="44412"/>
    <lineage>
        <taxon>Eukaryota</taxon>
        <taxon>Fungi</taxon>
        <taxon>Dikarya</taxon>
        <taxon>Ascomycota</taxon>
        <taxon>Pezizomycotina</taxon>
        <taxon>Sordariomycetes</taxon>
        <taxon>Hypocreomycetidae</taxon>
        <taxon>Hypocreales</taxon>
        <taxon>Nectriaceae</taxon>
        <taxon>Fusarium</taxon>
        <taxon>Fusarium burgessii species complex</taxon>
    </lineage>
</organism>
<dbReference type="OrthoDB" id="4966225at2759"/>
<sequence length="139" mass="15728">MSSIPKRFSIVINDKHVIQPTEEEDELCHAQVADKSSTKPAVFELEDDRLISGEWALGRHPATPHIIGYKPLVWVKKENNRTLHPVIVKEREEGPQLRFGDSSVDQTGRPLGLQVNKLFVSNFDDDDQDLTVELVATEE</sequence>
<dbReference type="EMBL" id="PVQB02001255">
    <property type="protein sequence ID" value="KAF4331991.1"/>
    <property type="molecule type" value="Genomic_DNA"/>
</dbReference>
<comment type="caution">
    <text evidence="1">The sequence shown here is derived from an EMBL/GenBank/DDBJ whole genome shotgun (WGS) entry which is preliminary data.</text>
</comment>
<reference evidence="1" key="1">
    <citation type="journal article" date="2017" name="Mycologia">
        <title>Fusarium algeriense, sp. nov., a novel toxigenic crown rot pathogen of durum wheat from Algeria is nested in the Fusarium burgessii species complex.</title>
        <authorList>
            <person name="Laraba I."/>
            <person name="Keddad A."/>
            <person name="Boureghda H."/>
            <person name="Abdallah N."/>
            <person name="Vaughan M.M."/>
            <person name="Proctor R.H."/>
            <person name="Busman M."/>
            <person name="O'Donnell K."/>
        </authorList>
    </citation>
    <scope>NUCLEOTIDE SEQUENCE</scope>
    <source>
        <strain evidence="1">NRRL 25174</strain>
    </source>
</reference>
<evidence type="ECO:0000313" key="1">
    <source>
        <dbReference type="EMBL" id="KAF4331991.1"/>
    </source>
</evidence>
<keyword evidence="2" id="KW-1185">Reference proteome</keyword>
<evidence type="ECO:0000313" key="2">
    <source>
        <dbReference type="Proteomes" id="UP000730481"/>
    </source>
</evidence>
<dbReference type="AlphaFoldDB" id="A0A9P5DM97"/>
<dbReference type="Proteomes" id="UP000730481">
    <property type="component" value="Unassembled WGS sequence"/>
</dbReference>
<gene>
    <name evidence="1" type="ORF">FBEOM_14219</name>
</gene>
<name>A0A9P5DM97_9HYPO</name>
<accession>A0A9P5DM97</accession>
<protein>
    <submittedName>
        <fullName evidence="1">Uncharacterized protein</fullName>
    </submittedName>
</protein>